<comment type="similarity">
    <text evidence="2">Belongs to the methyltransferase superfamily. L-isoaspartyl/D-aspartyl protein methyltransferase family.</text>
</comment>
<dbReference type="Pfam" id="PF01135">
    <property type="entry name" value="PCMT"/>
    <property type="match status" value="1"/>
</dbReference>
<dbReference type="GO" id="GO:0005737">
    <property type="term" value="C:cytoplasm"/>
    <property type="evidence" value="ECO:0007669"/>
    <property type="project" value="UniProtKB-SubCell"/>
</dbReference>
<evidence type="ECO:0000256" key="8">
    <source>
        <dbReference type="ARBA" id="ARBA00022691"/>
    </source>
</evidence>
<gene>
    <name evidence="13" type="ORF">SAMN05216223_111241</name>
</gene>
<dbReference type="Proteomes" id="UP000236754">
    <property type="component" value="Unassembled WGS sequence"/>
</dbReference>
<dbReference type="Gene3D" id="3.40.50.150">
    <property type="entry name" value="Vaccinia Virus protein VP39"/>
    <property type="match status" value="1"/>
</dbReference>
<dbReference type="EC" id="2.1.1.77" evidence="3"/>
<dbReference type="InterPro" id="IPR029063">
    <property type="entry name" value="SAM-dependent_MTases_sf"/>
</dbReference>
<evidence type="ECO:0000256" key="11">
    <source>
        <dbReference type="ARBA" id="ARBA00031350"/>
    </source>
</evidence>
<name>A0A1H6D3T7_9ACTN</name>
<evidence type="ECO:0000256" key="10">
    <source>
        <dbReference type="ARBA" id="ARBA00031323"/>
    </source>
</evidence>
<dbReference type="GO" id="GO:0004719">
    <property type="term" value="F:protein-L-isoaspartate (D-aspartate) O-methyltransferase activity"/>
    <property type="evidence" value="ECO:0007669"/>
    <property type="project" value="UniProtKB-EC"/>
</dbReference>
<dbReference type="RefSeq" id="WP_407642884.1">
    <property type="nucleotide sequence ID" value="NZ_FNVU01000011.1"/>
</dbReference>
<evidence type="ECO:0000256" key="4">
    <source>
        <dbReference type="ARBA" id="ARBA00013346"/>
    </source>
</evidence>
<dbReference type="GO" id="GO:0032259">
    <property type="term" value="P:methylation"/>
    <property type="evidence" value="ECO:0007669"/>
    <property type="project" value="UniProtKB-KW"/>
</dbReference>
<keyword evidence="6 13" id="KW-0489">Methyltransferase</keyword>
<accession>A0A1H6D3T7</accession>
<evidence type="ECO:0000313" key="13">
    <source>
        <dbReference type="EMBL" id="SEG79987.1"/>
    </source>
</evidence>
<feature type="compositionally biased region" description="Gly residues" evidence="12">
    <location>
        <begin position="87"/>
        <end position="101"/>
    </location>
</feature>
<keyword evidence="14" id="KW-1185">Reference proteome</keyword>
<dbReference type="PANTHER" id="PTHR11579">
    <property type="entry name" value="PROTEIN-L-ISOASPARTATE O-METHYLTRANSFERASE"/>
    <property type="match status" value="1"/>
</dbReference>
<evidence type="ECO:0000256" key="5">
    <source>
        <dbReference type="ARBA" id="ARBA00022490"/>
    </source>
</evidence>
<reference evidence="13 14" key="1">
    <citation type="submission" date="2016-10" db="EMBL/GenBank/DDBJ databases">
        <authorList>
            <person name="de Groot N.N."/>
        </authorList>
    </citation>
    <scope>NUCLEOTIDE SEQUENCE [LARGE SCALE GENOMIC DNA]</scope>
    <source>
        <strain evidence="13 14">CGMCC 4.2023</strain>
    </source>
</reference>
<keyword evidence="5" id="KW-0963">Cytoplasm</keyword>
<evidence type="ECO:0000256" key="12">
    <source>
        <dbReference type="SAM" id="MobiDB-lite"/>
    </source>
</evidence>
<dbReference type="EMBL" id="FNVU01000011">
    <property type="protein sequence ID" value="SEG79987.1"/>
    <property type="molecule type" value="Genomic_DNA"/>
</dbReference>
<feature type="region of interest" description="Disordered" evidence="12">
    <location>
        <begin position="59"/>
        <end position="112"/>
    </location>
</feature>
<dbReference type="InterPro" id="IPR000682">
    <property type="entry name" value="PCMT"/>
</dbReference>
<evidence type="ECO:0000256" key="7">
    <source>
        <dbReference type="ARBA" id="ARBA00022679"/>
    </source>
</evidence>
<protein>
    <recommendedName>
        <fullName evidence="4">Protein-L-isoaspartate O-methyltransferase</fullName>
        <ecNumber evidence="3">2.1.1.77</ecNumber>
    </recommendedName>
    <alternativeName>
        <fullName evidence="11">L-isoaspartyl protein carboxyl methyltransferase</fullName>
    </alternativeName>
    <alternativeName>
        <fullName evidence="9">Protein L-isoaspartyl methyltransferase</fullName>
    </alternativeName>
    <alternativeName>
        <fullName evidence="10">Protein-beta-aspartate methyltransferase</fullName>
    </alternativeName>
</protein>
<proteinExistence type="inferred from homology"/>
<feature type="compositionally biased region" description="Basic and acidic residues" evidence="12">
    <location>
        <begin position="102"/>
        <end position="111"/>
    </location>
</feature>
<evidence type="ECO:0000256" key="3">
    <source>
        <dbReference type="ARBA" id="ARBA00011890"/>
    </source>
</evidence>
<comment type="subcellular location">
    <subcellularLocation>
        <location evidence="1">Cytoplasm</location>
    </subcellularLocation>
</comment>
<evidence type="ECO:0000256" key="2">
    <source>
        <dbReference type="ARBA" id="ARBA00005369"/>
    </source>
</evidence>
<dbReference type="CDD" id="cd02440">
    <property type="entry name" value="AdoMet_MTases"/>
    <property type="match status" value="1"/>
</dbReference>
<evidence type="ECO:0000256" key="6">
    <source>
        <dbReference type="ARBA" id="ARBA00022603"/>
    </source>
</evidence>
<keyword evidence="8" id="KW-0949">S-adenosyl-L-methionine</keyword>
<evidence type="ECO:0000313" key="14">
    <source>
        <dbReference type="Proteomes" id="UP000236754"/>
    </source>
</evidence>
<dbReference type="AlphaFoldDB" id="A0A1H6D3T7"/>
<keyword evidence="7 13" id="KW-0808">Transferase</keyword>
<evidence type="ECO:0000256" key="9">
    <source>
        <dbReference type="ARBA" id="ARBA00030757"/>
    </source>
</evidence>
<organism evidence="13 14">
    <name type="scientific">Actinacidiphila yanglinensis</name>
    <dbReference type="NCBI Taxonomy" id="310779"/>
    <lineage>
        <taxon>Bacteria</taxon>
        <taxon>Bacillati</taxon>
        <taxon>Actinomycetota</taxon>
        <taxon>Actinomycetes</taxon>
        <taxon>Kitasatosporales</taxon>
        <taxon>Streptomycetaceae</taxon>
        <taxon>Actinacidiphila</taxon>
    </lineage>
</organism>
<evidence type="ECO:0000256" key="1">
    <source>
        <dbReference type="ARBA" id="ARBA00004496"/>
    </source>
</evidence>
<dbReference type="SUPFAM" id="SSF53335">
    <property type="entry name" value="S-adenosyl-L-methionine-dependent methyltransferases"/>
    <property type="match status" value="1"/>
</dbReference>
<sequence>MGTNGPEGRHEGWYDRRYSAAARSLRARMVRRIVAAGGLTDPAWRAAFEAVPRHLFVLDDEDGGPPAQEPYGEGIGYGEEFDEEAGYGEGPGYGEEAGYGRGPDDGEDRSAVPRRSLGRLAGAYADRPIATRVVRGELVSSSSQPSLMALMCQALDVSDGERVLEIGAGTGYNAALMAHRLGPGTVTTIDLEPEITAAARAHLAAYGTEAARSVVVVTGDGALGHQPRAPYDRIIATCELPSVPPAWLEQCVPGGMVLLPLATGLVALTVRGPGRAEGRFLDTPAYFVPLRGVFAGGGDGSATGMGEHGLAADVFGASAFGGSPRPDRTRYGLTVDGTRQWLWRDSPDGPLTWPITPDAG</sequence>
<dbReference type="PANTHER" id="PTHR11579:SF0">
    <property type="entry name" value="PROTEIN-L-ISOASPARTATE(D-ASPARTATE) O-METHYLTRANSFERASE"/>
    <property type="match status" value="1"/>
</dbReference>